<dbReference type="Gene3D" id="3.20.80.10">
    <property type="entry name" value="Regulatory factor, effector binding domain"/>
    <property type="match status" value="1"/>
</dbReference>
<evidence type="ECO:0000313" key="3">
    <source>
        <dbReference type="Proteomes" id="UP000546126"/>
    </source>
</evidence>
<dbReference type="Pfam" id="PF06445">
    <property type="entry name" value="GyrI-like"/>
    <property type="match status" value="1"/>
</dbReference>
<comment type="caution">
    <text evidence="2">The sequence shown here is derived from an EMBL/GenBank/DDBJ whole genome shotgun (WGS) entry which is preliminary data.</text>
</comment>
<keyword evidence="3" id="KW-1185">Reference proteome</keyword>
<dbReference type="AlphaFoldDB" id="A0A7Y6IMI4"/>
<dbReference type="InterPro" id="IPR029442">
    <property type="entry name" value="GyrI-like"/>
</dbReference>
<evidence type="ECO:0000313" key="2">
    <source>
        <dbReference type="EMBL" id="NUW40905.1"/>
    </source>
</evidence>
<protein>
    <submittedName>
        <fullName evidence="2">GyrI-like domain-containing protein</fullName>
    </submittedName>
</protein>
<dbReference type="InterPro" id="IPR010499">
    <property type="entry name" value="AraC_E-bd"/>
</dbReference>
<evidence type="ECO:0000259" key="1">
    <source>
        <dbReference type="SMART" id="SM00871"/>
    </source>
</evidence>
<organism evidence="2 3">
    <name type="scientific">Nonomuraea rhodomycinica</name>
    <dbReference type="NCBI Taxonomy" id="1712872"/>
    <lineage>
        <taxon>Bacteria</taxon>
        <taxon>Bacillati</taxon>
        <taxon>Actinomycetota</taxon>
        <taxon>Actinomycetes</taxon>
        <taxon>Streptosporangiales</taxon>
        <taxon>Streptosporangiaceae</taxon>
        <taxon>Nonomuraea</taxon>
    </lineage>
</organism>
<name>A0A7Y6IMI4_9ACTN</name>
<sequence>MTMPRIVEHPDRPYVGVLRTITMTTFGEVADRIPELIAWLGRQGVALAGAPFLRYRVIETAADRLEVEAGVPVPRPLDGTLAEEAGFFAAALPAGRYATVTHHGHPDRLAGVIGDLLGWADKEGLTWDLTERDGAERWGCRLELYETDPRVEPDPANWDIRLEFRLA</sequence>
<reference evidence="2 3" key="1">
    <citation type="submission" date="2020-06" db="EMBL/GenBank/DDBJ databases">
        <authorList>
            <person name="Chanama M."/>
        </authorList>
    </citation>
    <scope>NUCLEOTIDE SEQUENCE [LARGE SCALE GENOMIC DNA]</scope>
    <source>
        <strain evidence="2 3">TBRC6557</strain>
    </source>
</reference>
<dbReference type="RefSeq" id="WP_175600484.1">
    <property type="nucleotide sequence ID" value="NZ_JABWGO010000002.1"/>
</dbReference>
<dbReference type="Proteomes" id="UP000546126">
    <property type="component" value="Unassembled WGS sequence"/>
</dbReference>
<feature type="domain" description="AraC effector-binding" evidence="1">
    <location>
        <begin position="3"/>
        <end position="167"/>
    </location>
</feature>
<dbReference type="EMBL" id="JABWGO010000002">
    <property type="protein sequence ID" value="NUW40905.1"/>
    <property type="molecule type" value="Genomic_DNA"/>
</dbReference>
<gene>
    <name evidence="2" type="ORF">HT134_12235</name>
</gene>
<proteinExistence type="predicted"/>
<accession>A0A7Y6IMI4</accession>
<dbReference type="SMART" id="SM00871">
    <property type="entry name" value="AraC_E_bind"/>
    <property type="match status" value="1"/>
</dbReference>
<dbReference type="SUPFAM" id="SSF55136">
    <property type="entry name" value="Probable bacterial effector-binding domain"/>
    <property type="match status" value="1"/>
</dbReference>
<dbReference type="InterPro" id="IPR011256">
    <property type="entry name" value="Reg_factor_effector_dom_sf"/>
</dbReference>